<evidence type="ECO:0000259" key="3">
    <source>
        <dbReference type="Pfam" id="PF13930"/>
    </source>
</evidence>
<organism evidence="4 5">
    <name type="scientific">Fructobacillus papyrifericola</name>
    <dbReference type="NCBI Taxonomy" id="2713172"/>
    <lineage>
        <taxon>Bacteria</taxon>
        <taxon>Bacillati</taxon>
        <taxon>Bacillota</taxon>
        <taxon>Bacilli</taxon>
        <taxon>Lactobacillales</taxon>
        <taxon>Lactobacillaceae</taxon>
        <taxon>Fructobacillus</taxon>
    </lineage>
</organism>
<name>A0ABS5QTT5_9LACO</name>
<evidence type="ECO:0000256" key="1">
    <source>
        <dbReference type="SAM" id="MobiDB-lite"/>
    </source>
</evidence>
<dbReference type="InterPro" id="IPR044929">
    <property type="entry name" value="DNA/RNA_non-sp_Endonuclease_sf"/>
</dbReference>
<comment type="caution">
    <text evidence="4">The sequence shown here is derived from an EMBL/GenBank/DDBJ whole genome shotgun (WGS) entry which is preliminary data.</text>
</comment>
<sequence>MAKRQTNQKRFTQTATMVLALVAVFAFQAVKNEGVHKQGPSEQKQSKVLQSAKKANRSANVTATSASDQDLLNIKWDGTLDGDIVHLNNNQATFSDEELKQSFPGNKSKLNPVDGLALSNLDSLGRSGQANFVASKKAMDKVTKRPSQIPKSVRPSGWNQNDHFNGTFWVGGSHNNPKVSLGGSKQALWNKSHIVGYQFFGMATMVTENMTTGTRVENAYPGQLVPEDDILYALKEHPNITIRGQVTPVYSGNELVPRGVHYMAKSVEDNGATLNLNYWIFNVQPGITINYQTGAATVD</sequence>
<gene>
    <name evidence="4" type="ORF">G6R28_04755</name>
</gene>
<protein>
    <submittedName>
        <fullName evidence="4">DNA-entry nuclease</fullName>
    </submittedName>
</protein>
<feature type="signal peptide" evidence="2">
    <location>
        <begin position="1"/>
        <end position="28"/>
    </location>
</feature>
<feature type="chain" id="PRO_5046660520" evidence="2">
    <location>
        <begin position="29"/>
        <end position="299"/>
    </location>
</feature>
<evidence type="ECO:0000313" key="4">
    <source>
        <dbReference type="EMBL" id="MBS9336540.1"/>
    </source>
</evidence>
<reference evidence="4 5" key="1">
    <citation type="submission" date="2020-02" db="EMBL/GenBank/DDBJ databases">
        <title>Fructobacillus sp. isolated from paper mulberry of Taiwan.</title>
        <authorList>
            <person name="Lin S.-T."/>
        </authorList>
    </citation>
    <scope>NUCLEOTIDE SEQUENCE [LARGE SCALE GENOMIC DNA]</scope>
    <source>
        <strain evidence="4 5">M1-21</strain>
    </source>
</reference>
<dbReference type="EMBL" id="JAAMFJ010000002">
    <property type="protein sequence ID" value="MBS9336540.1"/>
    <property type="molecule type" value="Genomic_DNA"/>
</dbReference>
<evidence type="ECO:0000256" key="2">
    <source>
        <dbReference type="SAM" id="SignalP"/>
    </source>
</evidence>
<accession>A0ABS5QTT5</accession>
<keyword evidence="5" id="KW-1185">Reference proteome</keyword>
<dbReference type="Pfam" id="PF13930">
    <property type="entry name" value="Endonuclea_NS_2"/>
    <property type="match status" value="1"/>
</dbReference>
<feature type="region of interest" description="Disordered" evidence="1">
    <location>
        <begin position="136"/>
        <end position="157"/>
    </location>
</feature>
<dbReference type="Gene3D" id="3.40.570.10">
    <property type="entry name" value="Extracellular Endonuclease, subunit A"/>
    <property type="match status" value="1"/>
</dbReference>
<dbReference type="Proteomes" id="UP000735205">
    <property type="component" value="Unassembled WGS sequence"/>
</dbReference>
<dbReference type="RefSeq" id="WP_213793094.1">
    <property type="nucleotide sequence ID" value="NZ_JAAMFJ010000002.1"/>
</dbReference>
<proteinExistence type="predicted"/>
<dbReference type="InterPro" id="IPR044927">
    <property type="entry name" value="Endonuclea_NS_2"/>
</dbReference>
<evidence type="ECO:0000313" key="5">
    <source>
        <dbReference type="Proteomes" id="UP000735205"/>
    </source>
</evidence>
<keyword evidence="2" id="KW-0732">Signal</keyword>
<feature type="domain" description="Type VII secretion system protein EssD-like" evidence="3">
    <location>
        <begin position="185"/>
        <end position="266"/>
    </location>
</feature>